<dbReference type="Proteomes" id="UP000639775">
    <property type="component" value="Unassembled WGS sequence"/>
</dbReference>
<feature type="compositionally biased region" description="Basic residues" evidence="1">
    <location>
        <begin position="36"/>
        <end position="51"/>
    </location>
</feature>
<protein>
    <submittedName>
        <fullName evidence="2">Uncharacterized protein</fullName>
    </submittedName>
</protein>
<evidence type="ECO:0000313" key="3">
    <source>
        <dbReference type="Proteomes" id="UP000639775"/>
    </source>
</evidence>
<dbReference type="AlphaFoldDB" id="A0A967BER2"/>
<reference evidence="2" key="1">
    <citation type="submission" date="2020-03" db="EMBL/GenBank/DDBJ databases">
        <title>Roseovarius gahaiensis sp. nov., isolated from Gahai Saline Lake, China.</title>
        <authorList>
            <person name="Sun X."/>
        </authorList>
    </citation>
    <scope>NUCLEOTIDE SEQUENCE</scope>
    <source>
        <strain evidence="2">GH877</strain>
    </source>
</reference>
<dbReference type="EMBL" id="JAAORB010000027">
    <property type="protein sequence ID" value="NHQ75190.1"/>
    <property type="molecule type" value="Genomic_DNA"/>
</dbReference>
<proteinExistence type="predicted"/>
<feature type="region of interest" description="Disordered" evidence="1">
    <location>
        <begin position="30"/>
        <end position="51"/>
    </location>
</feature>
<organism evidence="2 3">
    <name type="scientific">Roseovarius gahaiensis</name>
    <dbReference type="NCBI Taxonomy" id="2716691"/>
    <lineage>
        <taxon>Bacteria</taxon>
        <taxon>Pseudomonadati</taxon>
        <taxon>Pseudomonadota</taxon>
        <taxon>Alphaproteobacteria</taxon>
        <taxon>Rhodobacterales</taxon>
        <taxon>Roseobacteraceae</taxon>
        <taxon>Roseovarius</taxon>
    </lineage>
</organism>
<evidence type="ECO:0000256" key="1">
    <source>
        <dbReference type="SAM" id="MobiDB-lite"/>
    </source>
</evidence>
<sequence length="51" mass="5890">MLSEVHCLALRQWPEIQDTPRAIQKIDRIGPEPARHALRHIPKTKRPSGQL</sequence>
<dbReference type="RefSeq" id="WP_167197908.1">
    <property type="nucleotide sequence ID" value="NZ_JAAORB010000027.1"/>
</dbReference>
<keyword evidence="3" id="KW-1185">Reference proteome</keyword>
<gene>
    <name evidence="2" type="ORF">HAT86_12060</name>
</gene>
<evidence type="ECO:0000313" key="2">
    <source>
        <dbReference type="EMBL" id="NHQ75190.1"/>
    </source>
</evidence>
<name>A0A967BER2_9RHOB</name>
<comment type="caution">
    <text evidence="2">The sequence shown here is derived from an EMBL/GenBank/DDBJ whole genome shotgun (WGS) entry which is preliminary data.</text>
</comment>
<accession>A0A967BER2</accession>